<dbReference type="RefSeq" id="WP_315999759.1">
    <property type="nucleotide sequence ID" value="NZ_JAWDJT010000015.1"/>
</dbReference>
<protein>
    <submittedName>
        <fullName evidence="1">Uncharacterized protein</fullName>
    </submittedName>
</protein>
<proteinExistence type="predicted"/>
<organism evidence="1 2">
    <name type="scientific">Hymenobacter endophyticus</name>
    <dbReference type="NCBI Taxonomy" id="3076335"/>
    <lineage>
        <taxon>Bacteria</taxon>
        <taxon>Pseudomonadati</taxon>
        <taxon>Bacteroidota</taxon>
        <taxon>Cytophagia</taxon>
        <taxon>Cytophagales</taxon>
        <taxon>Hymenobacteraceae</taxon>
        <taxon>Hymenobacter</taxon>
    </lineage>
</organism>
<reference evidence="1 2" key="1">
    <citation type="submission" date="2023-10" db="EMBL/GenBank/DDBJ databases">
        <title>Hymenobacter endophyticus sp. nov., an isolate from the leaf tissues of wheat.</title>
        <authorList>
            <person name="Dai Y."/>
        </authorList>
    </citation>
    <scope>NUCLEOTIDE SEQUENCE [LARGE SCALE GENOMIC DNA]</scope>
    <source>
        <strain evidence="1 2">ZK17L-C2</strain>
    </source>
</reference>
<keyword evidence="2" id="KW-1185">Reference proteome</keyword>
<name>A0ABU3TLX8_9BACT</name>
<sequence>MPPPDAKYYISWCRWQGQDWYSLWWTAEEDDGLWADESGRVPRFASTAGVRQLADGLGVQLVPEEPLLQKMDDVFNWLSHPAKNPPKETLTVWNMFDDLSSGIGKPFLGNQKGTIRNRVFDKLYLNDGIIQLNQQGRMEFRGPHTHPWKPGWRRQELKVLRRILQQGFRLWLKYTYPVAPSGA</sequence>
<dbReference type="Proteomes" id="UP001250698">
    <property type="component" value="Unassembled WGS sequence"/>
</dbReference>
<dbReference type="EMBL" id="JAWDJT010000015">
    <property type="protein sequence ID" value="MDU0372396.1"/>
    <property type="molecule type" value="Genomic_DNA"/>
</dbReference>
<gene>
    <name evidence="1" type="ORF">ROI90_18455</name>
</gene>
<evidence type="ECO:0000313" key="2">
    <source>
        <dbReference type="Proteomes" id="UP001250698"/>
    </source>
</evidence>
<accession>A0ABU3TLX8</accession>
<comment type="caution">
    <text evidence="1">The sequence shown here is derived from an EMBL/GenBank/DDBJ whole genome shotgun (WGS) entry which is preliminary data.</text>
</comment>
<evidence type="ECO:0000313" key="1">
    <source>
        <dbReference type="EMBL" id="MDU0372396.1"/>
    </source>
</evidence>